<dbReference type="EMBL" id="JAGIYZ010000024">
    <property type="protein sequence ID" value="MBP0466221.1"/>
    <property type="molecule type" value="Genomic_DNA"/>
</dbReference>
<dbReference type="PANTHER" id="PTHR43162:SF1">
    <property type="entry name" value="PRESTALK A DIFFERENTIATION PROTEIN A"/>
    <property type="match status" value="1"/>
</dbReference>
<dbReference type="RefSeq" id="WP_209353623.1">
    <property type="nucleotide sequence ID" value="NZ_JAGIYZ010000024.1"/>
</dbReference>
<protein>
    <submittedName>
        <fullName evidence="2">NmrA family NAD(P)-binding protein</fullName>
    </submittedName>
</protein>
<dbReference type="InterPro" id="IPR036291">
    <property type="entry name" value="NAD(P)-bd_dom_sf"/>
</dbReference>
<evidence type="ECO:0000313" key="3">
    <source>
        <dbReference type="Proteomes" id="UP000680815"/>
    </source>
</evidence>
<dbReference type="InterPro" id="IPR008030">
    <property type="entry name" value="NmrA-like"/>
</dbReference>
<keyword evidence="3" id="KW-1185">Reference proteome</keyword>
<dbReference type="Gene3D" id="3.90.25.10">
    <property type="entry name" value="UDP-galactose 4-epimerase, domain 1"/>
    <property type="match status" value="1"/>
</dbReference>
<dbReference type="Proteomes" id="UP000680815">
    <property type="component" value="Unassembled WGS sequence"/>
</dbReference>
<organism evidence="2 3">
    <name type="scientific">Roseomonas nitratireducens</name>
    <dbReference type="NCBI Taxonomy" id="2820810"/>
    <lineage>
        <taxon>Bacteria</taxon>
        <taxon>Pseudomonadati</taxon>
        <taxon>Pseudomonadota</taxon>
        <taxon>Alphaproteobacteria</taxon>
        <taxon>Acetobacterales</taxon>
        <taxon>Roseomonadaceae</taxon>
        <taxon>Roseomonas</taxon>
    </lineage>
</organism>
<comment type="caution">
    <text evidence="2">The sequence shown here is derived from an EMBL/GenBank/DDBJ whole genome shotgun (WGS) entry which is preliminary data.</text>
</comment>
<dbReference type="InterPro" id="IPR051604">
    <property type="entry name" value="Ergot_Alk_Oxidoreductase"/>
</dbReference>
<gene>
    <name evidence="2" type="ORF">J5Y09_20005</name>
</gene>
<name>A0ABS4AXZ7_9PROT</name>
<dbReference type="Pfam" id="PF05368">
    <property type="entry name" value="NmrA"/>
    <property type="match status" value="1"/>
</dbReference>
<dbReference type="Gene3D" id="3.40.50.720">
    <property type="entry name" value="NAD(P)-binding Rossmann-like Domain"/>
    <property type="match status" value="1"/>
</dbReference>
<dbReference type="PANTHER" id="PTHR43162">
    <property type="match status" value="1"/>
</dbReference>
<accession>A0ABS4AXZ7</accession>
<reference evidence="2 3" key="1">
    <citation type="submission" date="2021-03" db="EMBL/GenBank/DDBJ databases">
        <authorList>
            <person name="So Y."/>
        </authorList>
    </citation>
    <scope>NUCLEOTIDE SEQUENCE [LARGE SCALE GENOMIC DNA]</scope>
    <source>
        <strain evidence="2 3">PWR1</strain>
    </source>
</reference>
<proteinExistence type="predicted"/>
<evidence type="ECO:0000259" key="1">
    <source>
        <dbReference type="Pfam" id="PF05368"/>
    </source>
</evidence>
<sequence>MAGKILVLGATGTVGTPLVANLLAAGEAVKAATRNATPVAGAEAVRFDLADAATHGPAFEGVDRAFILLPAGHLDIERLLGTVTAAAAARRVKVVLMSVFGVDADDSIPYRRAEIALERSGTPHVILRPNWFADNFHSFWLAGIRQGVIAVPAAEGRTSFIDVRDIAASAAAALRSDRFDGRAFNLTGPAALGYADAAAILSQASGRPIRYLPVDDASFIATLTGAGVPVDYAGFLASIFHPVREGWTAGVTGDVEALTGVAPRSLAAYAADNAARFRA</sequence>
<dbReference type="SUPFAM" id="SSF51735">
    <property type="entry name" value="NAD(P)-binding Rossmann-fold domains"/>
    <property type="match status" value="1"/>
</dbReference>
<feature type="domain" description="NmrA-like" evidence="1">
    <location>
        <begin position="3"/>
        <end position="241"/>
    </location>
</feature>
<evidence type="ECO:0000313" key="2">
    <source>
        <dbReference type="EMBL" id="MBP0466221.1"/>
    </source>
</evidence>